<dbReference type="AlphaFoldDB" id="A0A1V6N374"/>
<evidence type="ECO:0000259" key="1">
    <source>
        <dbReference type="Pfam" id="PF01841"/>
    </source>
</evidence>
<gene>
    <name evidence="2" type="ORF">MBBAR_6c01230</name>
</gene>
<keyword evidence="2" id="KW-0645">Protease</keyword>
<organism evidence="2 3">
    <name type="scientific">Methanobrevibacter arboriphilus JCM 13429 = DSM 1125</name>
    <dbReference type="NCBI Taxonomy" id="1300164"/>
    <lineage>
        <taxon>Archaea</taxon>
        <taxon>Methanobacteriati</taxon>
        <taxon>Methanobacteriota</taxon>
        <taxon>Methanomada group</taxon>
        <taxon>Methanobacteria</taxon>
        <taxon>Methanobacteriales</taxon>
        <taxon>Methanobacteriaceae</taxon>
        <taxon>Methanobrevibacter</taxon>
    </lineage>
</organism>
<keyword evidence="2" id="KW-0378">Hydrolase</keyword>
<keyword evidence="3" id="KW-1185">Reference proteome</keyword>
<accession>A0A1V6N374</accession>
<dbReference type="SUPFAM" id="SSF54001">
    <property type="entry name" value="Cysteine proteinases"/>
    <property type="match status" value="1"/>
</dbReference>
<dbReference type="EMBL" id="JXMW01000006">
    <property type="protein sequence ID" value="OQD59013.1"/>
    <property type="molecule type" value="Genomic_DNA"/>
</dbReference>
<protein>
    <submittedName>
        <fullName evidence="2">Putative protease</fullName>
    </submittedName>
</protein>
<proteinExistence type="predicted"/>
<dbReference type="InterPro" id="IPR038765">
    <property type="entry name" value="Papain-like_cys_pep_sf"/>
</dbReference>
<feature type="domain" description="Transglutaminase-like" evidence="1">
    <location>
        <begin position="227"/>
        <end position="324"/>
    </location>
</feature>
<dbReference type="Proteomes" id="UP000191661">
    <property type="component" value="Unassembled WGS sequence"/>
</dbReference>
<comment type="caution">
    <text evidence="2">The sequence shown here is derived from an EMBL/GenBank/DDBJ whole genome shotgun (WGS) entry which is preliminary data.</text>
</comment>
<evidence type="ECO:0000313" key="3">
    <source>
        <dbReference type="Proteomes" id="UP000191661"/>
    </source>
</evidence>
<sequence length="347" mass="39099">MILATFKGCEVDAGVNWIVDKNTITITCRPSRGPWNKKLTTHTWKNYCTECGVSGKLSGHGNCHGKWGKNGQIWCTECRADFCGVTGKELSNISRSTLKKSNKTSSTVTKQETNINDKKQALVELKKDYKEKNTPKKDFKLTIPPLKGVSEGRYIELRPPLVEKTKTFFIGAIDTGQEDMQLTLYDKIPSPGTEYSENKSNGTSSVTVSDANSQIEKTIMLKGKSLKKSNNLDTVKAIYNWLRHDGGNGKYEYKYYYNWSDNGSGNPFTLNTSYLKKNWEDHTGNCVWFAWTFYLMCKGAGVKVNIINGTGIWSNGSYGHLWNKYGGKVYDCSSSFCKKYIQQKVVK</sequence>
<dbReference type="GO" id="GO:0006508">
    <property type="term" value="P:proteolysis"/>
    <property type="evidence" value="ECO:0007669"/>
    <property type="project" value="UniProtKB-KW"/>
</dbReference>
<name>A0A1V6N374_METAZ</name>
<evidence type="ECO:0000313" key="2">
    <source>
        <dbReference type="EMBL" id="OQD59013.1"/>
    </source>
</evidence>
<reference evidence="2 3" key="1">
    <citation type="submission" date="2014-12" db="EMBL/GenBank/DDBJ databases">
        <title>Genome sequence of Methanobrevibacter arboriphilicus DH1, DSM1125.</title>
        <authorList>
            <person name="Poehlein A."/>
            <person name="Thauer R.K."/>
            <person name="Seedorf H."/>
            <person name="Daniel R."/>
        </authorList>
    </citation>
    <scope>NUCLEOTIDE SEQUENCE [LARGE SCALE GENOMIC DNA]</scope>
    <source>
        <strain evidence="2 3">DH1</strain>
    </source>
</reference>
<dbReference type="Pfam" id="PF01841">
    <property type="entry name" value="Transglut_core"/>
    <property type="match status" value="1"/>
</dbReference>
<dbReference type="GO" id="GO:0008233">
    <property type="term" value="F:peptidase activity"/>
    <property type="evidence" value="ECO:0007669"/>
    <property type="project" value="UniProtKB-KW"/>
</dbReference>
<dbReference type="InterPro" id="IPR002931">
    <property type="entry name" value="Transglutaminase-like"/>
</dbReference>